<dbReference type="Ensembl" id="ENSSOCT00000001404.1">
    <property type="protein sequence ID" value="ENSSOCP00000001369.1"/>
    <property type="gene ID" value="ENSSOCG00000001107.1"/>
</dbReference>
<proteinExistence type="predicted"/>
<evidence type="ECO:0000313" key="1">
    <source>
        <dbReference type="Ensembl" id="ENSSOCP00000001369.1"/>
    </source>
</evidence>
<dbReference type="AlphaFoldDB" id="A0A8D0KQ33"/>
<organism evidence="1 2">
    <name type="scientific">Strix occidentalis caurina</name>
    <name type="common">northern spotted owl</name>
    <dbReference type="NCBI Taxonomy" id="311401"/>
    <lineage>
        <taxon>Eukaryota</taxon>
        <taxon>Metazoa</taxon>
        <taxon>Chordata</taxon>
        <taxon>Craniata</taxon>
        <taxon>Vertebrata</taxon>
        <taxon>Euteleostomi</taxon>
        <taxon>Archelosauria</taxon>
        <taxon>Archosauria</taxon>
        <taxon>Dinosauria</taxon>
        <taxon>Saurischia</taxon>
        <taxon>Theropoda</taxon>
        <taxon>Coelurosauria</taxon>
        <taxon>Aves</taxon>
        <taxon>Neognathae</taxon>
        <taxon>Neoaves</taxon>
        <taxon>Telluraves</taxon>
        <taxon>Strigiformes</taxon>
        <taxon>Strigidae</taxon>
        <taxon>Strix</taxon>
    </lineage>
</organism>
<accession>A0A8D0KQ33</accession>
<sequence length="65" mass="7077">MKQGTAKETWPISPTVVVSAISVKAHFCVNASLDIYSLKITAPSMLLSLLSKTFSSLLHSWAWAL</sequence>
<reference evidence="1" key="1">
    <citation type="submission" date="2025-08" db="UniProtKB">
        <authorList>
            <consortium name="Ensembl"/>
        </authorList>
    </citation>
    <scope>IDENTIFICATION</scope>
</reference>
<protein>
    <submittedName>
        <fullName evidence="1">Uncharacterized protein</fullName>
    </submittedName>
</protein>
<evidence type="ECO:0000313" key="2">
    <source>
        <dbReference type="Proteomes" id="UP000694551"/>
    </source>
</evidence>
<keyword evidence="2" id="KW-1185">Reference proteome</keyword>
<name>A0A8D0KQ33_STROC</name>
<dbReference type="Proteomes" id="UP000694551">
    <property type="component" value="Unplaced"/>
</dbReference>
<reference evidence="1" key="2">
    <citation type="submission" date="2025-09" db="UniProtKB">
        <authorList>
            <consortium name="Ensembl"/>
        </authorList>
    </citation>
    <scope>IDENTIFICATION</scope>
</reference>